<name>A0ACC0RKQ3_POPTR</name>
<keyword evidence="2" id="KW-1185">Reference proteome</keyword>
<comment type="caution">
    <text evidence="1">The sequence shown here is derived from an EMBL/GenBank/DDBJ whole genome shotgun (WGS) entry which is preliminary data.</text>
</comment>
<evidence type="ECO:0000313" key="1">
    <source>
        <dbReference type="EMBL" id="KAI9377125.1"/>
    </source>
</evidence>
<proteinExistence type="predicted"/>
<organism evidence="1 2">
    <name type="scientific">Populus trichocarpa</name>
    <name type="common">Western balsam poplar</name>
    <name type="synonym">Populus balsamifera subsp. trichocarpa</name>
    <dbReference type="NCBI Taxonomy" id="3694"/>
    <lineage>
        <taxon>Eukaryota</taxon>
        <taxon>Viridiplantae</taxon>
        <taxon>Streptophyta</taxon>
        <taxon>Embryophyta</taxon>
        <taxon>Tracheophyta</taxon>
        <taxon>Spermatophyta</taxon>
        <taxon>Magnoliopsida</taxon>
        <taxon>eudicotyledons</taxon>
        <taxon>Gunneridae</taxon>
        <taxon>Pentapetalae</taxon>
        <taxon>rosids</taxon>
        <taxon>fabids</taxon>
        <taxon>Malpighiales</taxon>
        <taxon>Salicaceae</taxon>
        <taxon>Saliceae</taxon>
        <taxon>Populus</taxon>
    </lineage>
</organism>
<protein>
    <submittedName>
        <fullName evidence="1">Uncharacterized protein</fullName>
    </submittedName>
</protein>
<dbReference type="Proteomes" id="UP000006729">
    <property type="component" value="Chromosome 19"/>
</dbReference>
<accession>A0ACC0RKQ3</accession>
<sequence length="39" mass="4496">MSHSRCGIKNSLWIHVLAHQTLRLHSCVRHVTNALTFPM</sequence>
<gene>
    <name evidence="1" type="ORF">POPTR_019G021902v4</name>
</gene>
<evidence type="ECO:0000313" key="2">
    <source>
        <dbReference type="Proteomes" id="UP000006729"/>
    </source>
</evidence>
<reference evidence="1 2" key="1">
    <citation type="journal article" date="2006" name="Science">
        <title>The genome of black cottonwood, Populus trichocarpa (Torr. &amp; Gray).</title>
        <authorList>
            <person name="Tuskan G.A."/>
            <person name="Difazio S."/>
            <person name="Jansson S."/>
            <person name="Bohlmann J."/>
            <person name="Grigoriev I."/>
            <person name="Hellsten U."/>
            <person name="Putnam N."/>
            <person name="Ralph S."/>
            <person name="Rombauts S."/>
            <person name="Salamov A."/>
            <person name="Schein J."/>
            <person name="Sterck L."/>
            <person name="Aerts A."/>
            <person name="Bhalerao R.R."/>
            <person name="Bhalerao R.P."/>
            <person name="Blaudez D."/>
            <person name="Boerjan W."/>
            <person name="Brun A."/>
            <person name="Brunner A."/>
            <person name="Busov V."/>
            <person name="Campbell M."/>
            <person name="Carlson J."/>
            <person name="Chalot M."/>
            <person name="Chapman J."/>
            <person name="Chen G.L."/>
            <person name="Cooper D."/>
            <person name="Coutinho P.M."/>
            <person name="Couturier J."/>
            <person name="Covert S."/>
            <person name="Cronk Q."/>
            <person name="Cunningham R."/>
            <person name="Davis J."/>
            <person name="Degroeve S."/>
            <person name="Dejardin A."/>
            <person name="Depamphilis C."/>
            <person name="Detter J."/>
            <person name="Dirks B."/>
            <person name="Dubchak I."/>
            <person name="Duplessis S."/>
            <person name="Ehlting J."/>
            <person name="Ellis B."/>
            <person name="Gendler K."/>
            <person name="Goodstein D."/>
            <person name="Gribskov M."/>
            <person name="Grimwood J."/>
            <person name="Groover A."/>
            <person name="Gunter L."/>
            <person name="Hamberger B."/>
            <person name="Heinze B."/>
            <person name="Helariutta Y."/>
            <person name="Henrissat B."/>
            <person name="Holligan D."/>
            <person name="Holt R."/>
            <person name="Huang W."/>
            <person name="Islam-Faridi N."/>
            <person name="Jones S."/>
            <person name="Jones-Rhoades M."/>
            <person name="Jorgensen R."/>
            <person name="Joshi C."/>
            <person name="Kangasjarvi J."/>
            <person name="Karlsson J."/>
            <person name="Kelleher C."/>
            <person name="Kirkpatrick R."/>
            <person name="Kirst M."/>
            <person name="Kohler A."/>
            <person name="Kalluri U."/>
            <person name="Larimer F."/>
            <person name="Leebens-Mack J."/>
            <person name="Leple J.C."/>
            <person name="Locascio P."/>
            <person name="Lou Y."/>
            <person name="Lucas S."/>
            <person name="Martin F."/>
            <person name="Montanini B."/>
            <person name="Napoli C."/>
            <person name="Nelson D.R."/>
            <person name="Nelson C."/>
            <person name="Nieminen K."/>
            <person name="Nilsson O."/>
            <person name="Pereda V."/>
            <person name="Peter G."/>
            <person name="Philippe R."/>
            <person name="Pilate G."/>
            <person name="Poliakov A."/>
            <person name="Razumovskaya J."/>
            <person name="Richardson P."/>
            <person name="Rinaldi C."/>
            <person name="Ritland K."/>
            <person name="Rouze P."/>
            <person name="Ryaboy D."/>
            <person name="Schmutz J."/>
            <person name="Schrader J."/>
            <person name="Segerman B."/>
            <person name="Shin H."/>
            <person name="Siddiqui A."/>
            <person name="Sterky F."/>
            <person name="Terry A."/>
            <person name="Tsai C.J."/>
            <person name="Uberbacher E."/>
            <person name="Unneberg P."/>
            <person name="Vahala J."/>
            <person name="Wall K."/>
            <person name="Wessler S."/>
            <person name="Yang G."/>
            <person name="Yin T."/>
            <person name="Douglas C."/>
            <person name="Marra M."/>
            <person name="Sandberg G."/>
            <person name="Van de Peer Y."/>
            <person name="Rokhsar D."/>
        </authorList>
    </citation>
    <scope>NUCLEOTIDE SEQUENCE [LARGE SCALE GENOMIC DNA]</scope>
    <source>
        <strain evidence="2">cv. Nisqually</strain>
    </source>
</reference>
<dbReference type="EMBL" id="CM009308">
    <property type="protein sequence ID" value="KAI9377125.1"/>
    <property type="molecule type" value="Genomic_DNA"/>
</dbReference>